<gene>
    <name evidence="2" type="ORF">WI372_02075</name>
</gene>
<dbReference type="PROSITE" id="PS51257">
    <property type="entry name" value="PROKAR_LIPOPROTEIN"/>
    <property type="match status" value="1"/>
</dbReference>
<evidence type="ECO:0000313" key="3">
    <source>
        <dbReference type="Proteomes" id="UP001484239"/>
    </source>
</evidence>
<keyword evidence="3" id="KW-1185">Reference proteome</keyword>
<organism evidence="2 3">
    <name type="scientific">Gaopeijia maritima</name>
    <dbReference type="NCBI Taxonomy" id="3119007"/>
    <lineage>
        <taxon>Bacteria</taxon>
        <taxon>Pseudomonadati</taxon>
        <taxon>Gemmatimonadota</taxon>
        <taxon>Longimicrobiia</taxon>
        <taxon>Gaopeijiales</taxon>
        <taxon>Gaopeijiaceae</taxon>
        <taxon>Gaopeijia</taxon>
    </lineage>
</organism>
<dbReference type="Proteomes" id="UP001484239">
    <property type="component" value="Unassembled WGS sequence"/>
</dbReference>
<dbReference type="RefSeq" id="WP_405278194.1">
    <property type="nucleotide sequence ID" value="NZ_CP144380.1"/>
</dbReference>
<reference evidence="2 3" key="1">
    <citation type="submission" date="2024-02" db="EMBL/GenBank/DDBJ databases">
        <title>A novel Gemmatimonadota bacterium.</title>
        <authorList>
            <person name="Du Z.-J."/>
            <person name="Ye Y.-Q."/>
        </authorList>
    </citation>
    <scope>NUCLEOTIDE SEQUENCE [LARGE SCALE GENOMIC DNA]</scope>
    <source>
        <strain evidence="2 3">DH-20</strain>
    </source>
</reference>
<feature type="signal peptide" evidence="1">
    <location>
        <begin position="1"/>
        <end position="20"/>
    </location>
</feature>
<evidence type="ECO:0000313" key="2">
    <source>
        <dbReference type="EMBL" id="MEK9499767.1"/>
    </source>
</evidence>
<keyword evidence="1" id="KW-0732">Signal</keyword>
<dbReference type="EMBL" id="JBBHLI010000001">
    <property type="protein sequence ID" value="MEK9499767.1"/>
    <property type="molecule type" value="Genomic_DNA"/>
</dbReference>
<feature type="chain" id="PRO_5047535794" evidence="1">
    <location>
        <begin position="21"/>
        <end position="324"/>
    </location>
</feature>
<proteinExistence type="predicted"/>
<sequence>MTLLRPLLRGATAALVLVLAACESGGTVDPGTLRFGQIGVLELTVIGPLALGQGETEQVLTWRSDGRWSLREQVRYRGLVGDVVERSNEGSAEPLANAYSQWITDVNDNPGLTLFVEGLDPDLEPRCLVTQSRVTLAIHDDTHDETRTWTRCVPGFLQDLGFNAGPDPAAPRVANLARLARDYTVGENFRAAHEATQPFGTLDRGDDTPSGLTAPVIIRSQETLEAFWLSHEPEGEPPEVDFEAETVIVAALGERREAGDSLAVRAVRPSGVQGAVITLVQRVPGDFCSPAEQRHVPYHIVVTPFLPEPVSFQSPVLVELVDCG</sequence>
<evidence type="ECO:0000256" key="1">
    <source>
        <dbReference type="SAM" id="SignalP"/>
    </source>
</evidence>
<name>A0ABU9E4Y8_9BACT</name>
<accession>A0ABU9E4Y8</accession>
<protein>
    <submittedName>
        <fullName evidence="2">Uncharacterized protein</fullName>
    </submittedName>
</protein>
<comment type="caution">
    <text evidence="2">The sequence shown here is derived from an EMBL/GenBank/DDBJ whole genome shotgun (WGS) entry which is preliminary data.</text>
</comment>